<comment type="caution">
    <text evidence="15">The sequence shown here is derived from an EMBL/GenBank/DDBJ whole genome shotgun (WGS) entry which is preliminary data.</text>
</comment>
<gene>
    <name evidence="15" type="ORF">D3H55_09830</name>
</gene>
<dbReference type="AlphaFoldDB" id="A0A3A1R3K3"/>
<dbReference type="GO" id="GO:0046872">
    <property type="term" value="F:metal ion binding"/>
    <property type="evidence" value="ECO:0007669"/>
    <property type="project" value="UniProtKB-UniRule"/>
</dbReference>
<dbReference type="PANTHER" id="PTHR33794">
    <property type="entry name" value="BACILLOLYSIN"/>
    <property type="match status" value="1"/>
</dbReference>
<keyword evidence="4" id="KW-0479">Metal-binding</keyword>
<dbReference type="InterPro" id="IPR011096">
    <property type="entry name" value="FTP_domain"/>
</dbReference>
<evidence type="ECO:0000256" key="8">
    <source>
        <dbReference type="ARBA" id="ARBA00022837"/>
    </source>
</evidence>
<sequence>MSKKLVTIALGTSLVFGAALPSAFASSISDHSSAKIEAAKTIMEKQNDKPKFFSANLSKSAVKTEKEVKKLLKANKAALGIDPSAELTLLETTTDDLGMTHYKFSQSVKGIPVDGAIFTVHTDKNNVMANVSGQVYPSAAKNLKKQKTEISKGEAVNLAWKHIGITEADTLPKADIALDSPKKSEVKNTTVKKDLVVHENNGQFNLAYKVQLQFIEPYGANWQVYVDAVSGDILEAYNAVTDAATTGSGTGVLGDSKQLNTYSSNGTYYLYDVTKPMNGVIETRTANNGTSLPGSYSVDSNNAWTATSQRADVDAHAYAGAVYDYYKNTHNRNSFDNNGATIRSTVHYGSRYNNAFWNGSQMVYGDGDGTTFRSLSGAKDVVAHEITHAVTERTAGLQYQYQSGALNESFSDVFGYFLDPNDYLLGEDVYTPNISGDALRSLSNPAKYGQPEHMNNYVNTSSDNGGVHTNSGIPNKAAYNTISSIGKAKAEKIYYRALTVYLTPTSNFSYARAALLQSAADLYGSGSTTYNAVKTAWDNVGVY</sequence>
<evidence type="ECO:0000256" key="4">
    <source>
        <dbReference type="ARBA" id="ARBA00022723"/>
    </source>
</evidence>
<dbReference type="GO" id="GO:0006508">
    <property type="term" value="P:proteolysis"/>
    <property type="evidence" value="ECO:0007669"/>
    <property type="project" value="UniProtKB-KW"/>
</dbReference>
<evidence type="ECO:0000256" key="1">
    <source>
        <dbReference type="ARBA" id="ARBA00001947"/>
    </source>
</evidence>
<dbReference type="GO" id="GO:0005576">
    <property type="term" value="C:extracellular region"/>
    <property type="evidence" value="ECO:0007669"/>
    <property type="project" value="UniProtKB-SubCell"/>
</dbReference>
<dbReference type="OrthoDB" id="291295at2"/>
<feature type="signal peptide" evidence="11">
    <location>
        <begin position="1"/>
        <end position="25"/>
    </location>
</feature>
<dbReference type="PRINTS" id="PR00730">
    <property type="entry name" value="THERMOLYSIN"/>
</dbReference>
<dbReference type="EC" id="3.4.24.-" evidence="11"/>
<keyword evidence="8" id="KW-0106">Calcium</keyword>
<dbReference type="Pfam" id="PF02868">
    <property type="entry name" value="Peptidase_M4_C"/>
    <property type="match status" value="1"/>
</dbReference>
<keyword evidence="5 11" id="KW-0732">Signal</keyword>
<keyword evidence="3 11" id="KW-0645">Protease</keyword>
<dbReference type="Proteomes" id="UP000265801">
    <property type="component" value="Unassembled WGS sequence"/>
</dbReference>
<dbReference type="Gene3D" id="3.10.170.10">
    <property type="match status" value="1"/>
</dbReference>
<dbReference type="Gene3D" id="3.10.450.490">
    <property type="match status" value="1"/>
</dbReference>
<dbReference type="InterPro" id="IPR013856">
    <property type="entry name" value="Peptidase_M4_domain"/>
</dbReference>
<dbReference type="Pfam" id="PF07504">
    <property type="entry name" value="FTP"/>
    <property type="match status" value="1"/>
</dbReference>
<comment type="cofactor">
    <cofactor evidence="1 11">
        <name>Zn(2+)</name>
        <dbReference type="ChEBI" id="CHEBI:29105"/>
    </cofactor>
</comment>
<keyword evidence="16" id="KW-1185">Reference proteome</keyword>
<dbReference type="CDD" id="cd09597">
    <property type="entry name" value="M4_TLP"/>
    <property type="match status" value="1"/>
</dbReference>
<comment type="subcellular location">
    <subcellularLocation>
        <location evidence="11">Secreted</location>
    </subcellularLocation>
</comment>
<evidence type="ECO:0000256" key="10">
    <source>
        <dbReference type="PIRSR" id="PIRSR623612-1"/>
    </source>
</evidence>
<feature type="domain" description="Peptidase M4 C-terminal" evidence="13">
    <location>
        <begin position="395"/>
        <end position="542"/>
    </location>
</feature>
<evidence type="ECO:0000256" key="2">
    <source>
        <dbReference type="ARBA" id="ARBA00009388"/>
    </source>
</evidence>
<feature type="active site" description="Proton donor" evidence="10">
    <location>
        <position position="468"/>
    </location>
</feature>
<dbReference type="InterPro" id="IPR023612">
    <property type="entry name" value="Peptidase_M4"/>
</dbReference>
<protein>
    <recommendedName>
        <fullName evidence="11">Neutral metalloproteinase</fullName>
        <ecNumber evidence="11">3.4.24.-</ecNumber>
    </recommendedName>
</protein>
<evidence type="ECO:0000259" key="12">
    <source>
        <dbReference type="Pfam" id="PF01447"/>
    </source>
</evidence>
<evidence type="ECO:0000313" key="15">
    <source>
        <dbReference type="EMBL" id="RIW34272.1"/>
    </source>
</evidence>
<feature type="active site" evidence="10">
    <location>
        <position position="385"/>
    </location>
</feature>
<dbReference type="Gene3D" id="1.10.390.10">
    <property type="entry name" value="Neutral Protease Domain 2"/>
    <property type="match status" value="1"/>
</dbReference>
<comment type="similarity">
    <text evidence="2 11">Belongs to the peptidase M4 family.</text>
</comment>
<dbReference type="RefSeq" id="WP_119546739.1">
    <property type="nucleotide sequence ID" value="NZ_QXIR01000011.1"/>
</dbReference>
<evidence type="ECO:0000256" key="6">
    <source>
        <dbReference type="ARBA" id="ARBA00022801"/>
    </source>
</evidence>
<feature type="domain" description="Peptidase M4" evidence="12">
    <location>
        <begin position="246"/>
        <end position="392"/>
    </location>
</feature>
<evidence type="ECO:0000256" key="9">
    <source>
        <dbReference type="ARBA" id="ARBA00023049"/>
    </source>
</evidence>
<evidence type="ECO:0000259" key="13">
    <source>
        <dbReference type="Pfam" id="PF02868"/>
    </source>
</evidence>
<keyword evidence="6 11" id="KW-0378">Hydrolase</keyword>
<dbReference type="PANTHER" id="PTHR33794:SF1">
    <property type="entry name" value="BACILLOLYSIN"/>
    <property type="match status" value="1"/>
</dbReference>
<organism evidence="15 16">
    <name type="scientific">Bacillus salacetis</name>
    <dbReference type="NCBI Taxonomy" id="2315464"/>
    <lineage>
        <taxon>Bacteria</taxon>
        <taxon>Bacillati</taxon>
        <taxon>Bacillota</taxon>
        <taxon>Bacilli</taxon>
        <taxon>Bacillales</taxon>
        <taxon>Bacillaceae</taxon>
        <taxon>Bacillus</taxon>
    </lineage>
</organism>
<dbReference type="SUPFAM" id="SSF55486">
    <property type="entry name" value="Metalloproteases ('zincins'), catalytic domain"/>
    <property type="match status" value="1"/>
</dbReference>
<name>A0A3A1R3K3_9BACI</name>
<dbReference type="EMBL" id="QXIR01000011">
    <property type="protein sequence ID" value="RIW34272.1"/>
    <property type="molecule type" value="Genomic_DNA"/>
</dbReference>
<proteinExistence type="inferred from homology"/>
<keyword evidence="7 11" id="KW-0862">Zinc</keyword>
<keyword evidence="9 11" id="KW-0482">Metalloprotease</keyword>
<comment type="function">
    <text evidence="11">Extracellular zinc metalloprotease.</text>
</comment>
<dbReference type="InterPro" id="IPR027268">
    <property type="entry name" value="Peptidase_M4/M1_CTD_sf"/>
</dbReference>
<accession>A0A3A1R3K3</accession>
<feature type="domain" description="FTP" evidence="14">
    <location>
        <begin position="85"/>
        <end position="135"/>
    </location>
</feature>
<dbReference type="GO" id="GO:0004222">
    <property type="term" value="F:metalloendopeptidase activity"/>
    <property type="evidence" value="ECO:0007669"/>
    <property type="project" value="UniProtKB-UniRule"/>
</dbReference>
<reference evidence="15 16" key="1">
    <citation type="submission" date="2018-09" db="EMBL/GenBank/DDBJ databases">
        <title>Bacillus saliacetes sp. nov., isolated from Thai shrimp paste (Ka-pi).</title>
        <authorList>
            <person name="Daroonpunt R."/>
            <person name="Tanasupawat S."/>
            <person name="Yiamsombut S."/>
        </authorList>
    </citation>
    <scope>NUCLEOTIDE SEQUENCE [LARGE SCALE GENOMIC DNA]</scope>
    <source>
        <strain evidence="15 16">SKP7-4</strain>
    </source>
</reference>
<evidence type="ECO:0000256" key="5">
    <source>
        <dbReference type="ARBA" id="ARBA00022729"/>
    </source>
</evidence>
<keyword evidence="11" id="KW-0964">Secreted</keyword>
<evidence type="ECO:0000313" key="16">
    <source>
        <dbReference type="Proteomes" id="UP000265801"/>
    </source>
</evidence>
<evidence type="ECO:0000259" key="14">
    <source>
        <dbReference type="Pfam" id="PF07504"/>
    </source>
</evidence>
<evidence type="ECO:0000256" key="11">
    <source>
        <dbReference type="RuleBase" id="RU366073"/>
    </source>
</evidence>
<dbReference type="InterPro" id="IPR050728">
    <property type="entry name" value="Zinc_Metalloprotease_M4"/>
</dbReference>
<feature type="chain" id="PRO_5023001469" description="Neutral metalloproteinase" evidence="11">
    <location>
        <begin position="26"/>
        <end position="543"/>
    </location>
</feature>
<dbReference type="Pfam" id="PF01447">
    <property type="entry name" value="Peptidase_M4"/>
    <property type="match status" value="1"/>
</dbReference>
<evidence type="ECO:0000256" key="7">
    <source>
        <dbReference type="ARBA" id="ARBA00022833"/>
    </source>
</evidence>
<evidence type="ECO:0000256" key="3">
    <source>
        <dbReference type="ARBA" id="ARBA00022670"/>
    </source>
</evidence>
<dbReference type="InterPro" id="IPR001570">
    <property type="entry name" value="Peptidase_M4_C_domain"/>
</dbReference>